<evidence type="ECO:0000313" key="3">
    <source>
        <dbReference type="Proteomes" id="UP000219336"/>
    </source>
</evidence>
<reference evidence="3" key="1">
    <citation type="submission" date="2016-06" db="EMBL/GenBank/DDBJ databases">
        <authorList>
            <person name="Rodrigo-Torres L."/>
            <person name="Arahal R.D."/>
            <person name="Lucena T."/>
        </authorList>
    </citation>
    <scope>NUCLEOTIDE SEQUENCE [LARGE SCALE GENOMIC DNA]</scope>
    <source>
        <strain evidence="3">CECT8203</strain>
    </source>
</reference>
<dbReference type="OrthoDB" id="5638848at2"/>
<dbReference type="InterPro" id="IPR038727">
    <property type="entry name" value="NadR/Ttd14_AAA_dom"/>
</dbReference>
<proteinExistence type="predicted"/>
<dbReference type="Proteomes" id="UP000219336">
    <property type="component" value="Unassembled WGS sequence"/>
</dbReference>
<dbReference type="Pfam" id="PF13521">
    <property type="entry name" value="AAA_28"/>
    <property type="match status" value="1"/>
</dbReference>
<dbReference type="InterPro" id="IPR027417">
    <property type="entry name" value="P-loop_NTPase"/>
</dbReference>
<name>A0A240EFD0_9VIBR</name>
<protein>
    <recommendedName>
        <fullName evidence="1">NadR/Ttd14 AAA domain-containing protein</fullName>
    </recommendedName>
</protein>
<dbReference type="AlphaFoldDB" id="A0A240EFD0"/>
<feature type="domain" description="NadR/Ttd14 AAA" evidence="1">
    <location>
        <begin position="7"/>
        <end position="169"/>
    </location>
</feature>
<organism evidence="2 3">
    <name type="scientific">Vibrio thalassae</name>
    <dbReference type="NCBI Taxonomy" id="1243014"/>
    <lineage>
        <taxon>Bacteria</taxon>
        <taxon>Pseudomonadati</taxon>
        <taxon>Pseudomonadota</taxon>
        <taxon>Gammaproteobacteria</taxon>
        <taxon>Vibrionales</taxon>
        <taxon>Vibrionaceae</taxon>
        <taxon>Vibrio</taxon>
    </lineage>
</organism>
<dbReference type="Gene3D" id="3.40.50.300">
    <property type="entry name" value="P-loop containing nucleotide triphosphate hydrolases"/>
    <property type="match status" value="1"/>
</dbReference>
<sequence>MERYSPFIITGGPGAGKTTLLDALAAHHCVTFSEVPRMLIEEQSKQEDGILPWNQLAAFAELCFIEMMRQKHKASSSESLSFLDRAIPDICAYLNFGNEQVPSEVLEQAKTGYQSIVFTCEPNIETYVQDEVRPYPFEEALQIHRQLIKQYQSLGYRCITVPFSHLDQRVDFVLTESYAHLGLMA</sequence>
<keyword evidence="3" id="KW-1185">Reference proteome</keyword>
<dbReference type="EMBL" id="OANU01000009">
    <property type="protein sequence ID" value="SNX47397.1"/>
    <property type="molecule type" value="Genomic_DNA"/>
</dbReference>
<dbReference type="RefSeq" id="WP_096992676.1">
    <property type="nucleotide sequence ID" value="NZ_JBHSII010000001.1"/>
</dbReference>
<accession>A0A240EFD0</accession>
<evidence type="ECO:0000313" key="2">
    <source>
        <dbReference type="EMBL" id="SNX47397.1"/>
    </source>
</evidence>
<dbReference type="SUPFAM" id="SSF52540">
    <property type="entry name" value="P-loop containing nucleoside triphosphate hydrolases"/>
    <property type="match status" value="1"/>
</dbReference>
<evidence type="ECO:0000259" key="1">
    <source>
        <dbReference type="Pfam" id="PF13521"/>
    </source>
</evidence>
<gene>
    <name evidence="2" type="ORF">VTH8203_01001</name>
</gene>